<protein>
    <submittedName>
        <fullName evidence="1">Uncharacterized protein</fullName>
    </submittedName>
</protein>
<dbReference type="AlphaFoldDB" id="A0A4P6ZLS2"/>
<accession>A0A4P6ZLS2</accession>
<dbReference type="RefSeq" id="WP_133442076.1">
    <property type="nucleotide sequence ID" value="NZ_CP034726.1"/>
</dbReference>
<dbReference type="KEGG" id="lji:ELX58_05090"/>
<sequence length="136" mass="15578">MYKINLNAKSGLTNLKSLINEWNDGTKSSVSVVLIKISEAFTMYHQVSPANLTVRHQKWTGQHPIIVNDLDTHNNVVLVLNTNGIILHYYIIDDRGHLKLHDDLSKVAPKNVHEEYLDYFYCIAKNIESCVKTRES</sequence>
<dbReference type="EMBL" id="CP034726">
    <property type="protein sequence ID" value="QBP18517.1"/>
    <property type="molecule type" value="Genomic_DNA"/>
</dbReference>
<name>A0A4P6ZLS2_9LACO</name>
<dbReference type="Proteomes" id="UP000294321">
    <property type="component" value="Chromosome"/>
</dbReference>
<proteinExistence type="predicted"/>
<keyword evidence="2" id="KW-1185">Reference proteome</keyword>
<gene>
    <name evidence="1" type="ORF">ELX58_05090</name>
</gene>
<reference evidence="2" key="1">
    <citation type="submission" date="2018-12" db="EMBL/GenBank/DDBJ databases">
        <title>A new species of lactobacillus.</title>
        <authorList>
            <person name="Jian Y."/>
            <person name="Xin L."/>
            <person name="Hong Z.J."/>
            <person name="Ming L.Z."/>
            <person name="Hong X.Z."/>
        </authorList>
    </citation>
    <scope>NUCLEOTIDE SEQUENCE [LARGE SCALE GENOMIC DNA]</scope>
    <source>
        <strain evidence="2">HSLZ-75</strain>
    </source>
</reference>
<organism evidence="1 2">
    <name type="scientific">Acetilactobacillus jinshanensis</name>
    <dbReference type="NCBI Taxonomy" id="1720083"/>
    <lineage>
        <taxon>Bacteria</taxon>
        <taxon>Bacillati</taxon>
        <taxon>Bacillota</taxon>
        <taxon>Bacilli</taxon>
        <taxon>Lactobacillales</taxon>
        <taxon>Lactobacillaceae</taxon>
        <taxon>Acetilactobacillus</taxon>
    </lineage>
</organism>
<evidence type="ECO:0000313" key="2">
    <source>
        <dbReference type="Proteomes" id="UP000294321"/>
    </source>
</evidence>
<evidence type="ECO:0000313" key="1">
    <source>
        <dbReference type="EMBL" id="QBP18517.1"/>
    </source>
</evidence>